<evidence type="ECO:0000256" key="2">
    <source>
        <dbReference type="ARBA" id="ARBA00022448"/>
    </source>
</evidence>
<organism evidence="9 10">
    <name type="scientific">Nonomuraea corallina</name>
    <dbReference type="NCBI Taxonomy" id="2989783"/>
    <lineage>
        <taxon>Bacteria</taxon>
        <taxon>Bacillati</taxon>
        <taxon>Actinomycetota</taxon>
        <taxon>Actinomycetes</taxon>
        <taxon>Streptosporangiales</taxon>
        <taxon>Streptosporangiaceae</taxon>
        <taxon>Nonomuraea</taxon>
    </lineage>
</organism>
<feature type="transmembrane region" description="Helical" evidence="7">
    <location>
        <begin position="206"/>
        <end position="225"/>
    </location>
</feature>
<feature type="transmembrane region" description="Helical" evidence="7">
    <location>
        <begin position="231"/>
        <end position="252"/>
    </location>
</feature>
<dbReference type="InterPro" id="IPR036259">
    <property type="entry name" value="MFS_trans_sf"/>
</dbReference>
<dbReference type="PANTHER" id="PTHR42718:SF47">
    <property type="entry name" value="METHYL VIOLOGEN RESISTANCE PROTEIN SMVA"/>
    <property type="match status" value="1"/>
</dbReference>
<dbReference type="Gene3D" id="1.20.1250.20">
    <property type="entry name" value="MFS general substrate transporter like domains"/>
    <property type="match status" value="1"/>
</dbReference>
<evidence type="ECO:0000256" key="6">
    <source>
        <dbReference type="ARBA" id="ARBA00023136"/>
    </source>
</evidence>
<evidence type="ECO:0000313" key="9">
    <source>
        <dbReference type="EMBL" id="MDA0637341.1"/>
    </source>
</evidence>
<keyword evidence="3" id="KW-1003">Cell membrane</keyword>
<comment type="subcellular location">
    <subcellularLocation>
        <location evidence="1">Cell membrane</location>
        <topology evidence="1">Multi-pass membrane protein</topology>
    </subcellularLocation>
</comment>
<reference evidence="9" key="1">
    <citation type="submission" date="2022-11" db="EMBL/GenBank/DDBJ databases">
        <title>Nonomuraea corallina sp. nov., a new species of the genus Nonomuraea isolated from sea side sediment in Thai sea.</title>
        <authorList>
            <person name="Ngamcharungchit C."/>
            <person name="Matsumoto A."/>
            <person name="Suriyachadkun C."/>
            <person name="Panbangred W."/>
            <person name="Inahashi Y."/>
            <person name="Intra B."/>
        </authorList>
    </citation>
    <scope>NUCLEOTIDE SEQUENCE</scope>
    <source>
        <strain evidence="9">MCN248</strain>
    </source>
</reference>
<dbReference type="PANTHER" id="PTHR42718">
    <property type="entry name" value="MAJOR FACILITATOR SUPERFAMILY MULTIDRUG TRANSPORTER MFSC"/>
    <property type="match status" value="1"/>
</dbReference>
<dbReference type="InterPro" id="IPR011701">
    <property type="entry name" value="MFS"/>
</dbReference>
<evidence type="ECO:0000256" key="4">
    <source>
        <dbReference type="ARBA" id="ARBA00022692"/>
    </source>
</evidence>
<dbReference type="Proteomes" id="UP001144036">
    <property type="component" value="Unassembled WGS sequence"/>
</dbReference>
<feature type="transmembrane region" description="Helical" evidence="7">
    <location>
        <begin position="21"/>
        <end position="42"/>
    </location>
</feature>
<feature type="transmembrane region" description="Helical" evidence="7">
    <location>
        <begin position="273"/>
        <end position="298"/>
    </location>
</feature>
<feature type="transmembrane region" description="Helical" evidence="7">
    <location>
        <begin position="170"/>
        <end position="194"/>
    </location>
</feature>
<evidence type="ECO:0000256" key="7">
    <source>
        <dbReference type="SAM" id="Phobius"/>
    </source>
</evidence>
<dbReference type="SUPFAM" id="SSF103473">
    <property type="entry name" value="MFS general substrate transporter"/>
    <property type="match status" value="1"/>
</dbReference>
<proteinExistence type="predicted"/>
<comment type="caution">
    <text evidence="9">The sequence shown here is derived from an EMBL/GenBank/DDBJ whole genome shotgun (WGS) entry which is preliminary data.</text>
</comment>
<protein>
    <submittedName>
        <fullName evidence="9">MFS transporter</fullName>
    </submittedName>
</protein>
<feature type="transmembrane region" description="Helical" evidence="7">
    <location>
        <begin position="365"/>
        <end position="388"/>
    </location>
</feature>
<dbReference type="PROSITE" id="PS50850">
    <property type="entry name" value="MFS"/>
    <property type="match status" value="1"/>
</dbReference>
<name>A0ABT4SJF1_9ACTN</name>
<feature type="transmembrane region" description="Helical" evidence="7">
    <location>
        <begin position="57"/>
        <end position="74"/>
    </location>
</feature>
<feature type="transmembrane region" description="Helical" evidence="7">
    <location>
        <begin position="477"/>
        <end position="497"/>
    </location>
</feature>
<dbReference type="Pfam" id="PF07690">
    <property type="entry name" value="MFS_1"/>
    <property type="match status" value="1"/>
</dbReference>
<feature type="transmembrane region" description="Helical" evidence="7">
    <location>
        <begin position="86"/>
        <end position="105"/>
    </location>
</feature>
<sequence length="506" mass="51784">MTAEPLTRTPPKPTGRAWLGLFVLALPALLLSIDVSVLYLALPTMTRELGAGATEQLWILDIYGFLLAGFLITMGSLGDRIGRRKLMLAGAAAFGAASTMAAFSVSPEMLIAARALMGVAGATLMPTTLATIRTIFAGTDAMPVAISVWFGCFMLGMLAGPIIGGSLISAFGWGSVFLLGVPVMALLLVAGPWLLPESRDDGHGMIDLPSVGLSLLAILPLAWGVKEFARIGWTPGPGLAVLVGLLSGYVFLRRQRHLSQPLVDLHLFRNPAFSGALAMTGLGGVVMAGTSLVVAIHLQSVARLPPWDAGLWLIPQNIAMVLGFVAAPILARRLRPSAVMAAGLVVGAAGFVLLAQVQVGLFAPLVAGMALASFGVAAPMSLGASALMAAAPEERAGSAASISETSGEFGVAVGVAVLGSVAALAYRTHLSASIGGGPKSALDGLDHALVVAAALPEAAGKALALAAREAFTHAVHLVGWIAAVVFLGLAVLAHFTLREQSAGQDR</sequence>
<keyword evidence="2" id="KW-0813">Transport</keyword>
<gene>
    <name evidence="9" type="ORF">OUY22_28390</name>
</gene>
<accession>A0ABT4SJF1</accession>
<feature type="transmembrane region" description="Helical" evidence="7">
    <location>
        <begin position="409"/>
        <end position="426"/>
    </location>
</feature>
<evidence type="ECO:0000313" key="10">
    <source>
        <dbReference type="Proteomes" id="UP001144036"/>
    </source>
</evidence>
<dbReference type="InterPro" id="IPR020846">
    <property type="entry name" value="MFS_dom"/>
</dbReference>
<dbReference type="CDD" id="cd17321">
    <property type="entry name" value="MFS_MMR_MDR_like"/>
    <property type="match status" value="1"/>
</dbReference>
<feature type="transmembrane region" description="Helical" evidence="7">
    <location>
        <begin position="338"/>
        <end position="359"/>
    </location>
</feature>
<keyword evidence="10" id="KW-1185">Reference proteome</keyword>
<feature type="transmembrane region" description="Helical" evidence="7">
    <location>
        <begin position="310"/>
        <end position="331"/>
    </location>
</feature>
<dbReference type="RefSeq" id="WP_270158243.1">
    <property type="nucleotide sequence ID" value="NZ_JAPNNL010000150.1"/>
</dbReference>
<evidence type="ECO:0000256" key="3">
    <source>
        <dbReference type="ARBA" id="ARBA00022475"/>
    </source>
</evidence>
<keyword evidence="4 7" id="KW-0812">Transmembrane</keyword>
<evidence type="ECO:0000259" key="8">
    <source>
        <dbReference type="PROSITE" id="PS50850"/>
    </source>
</evidence>
<feature type="domain" description="Major facilitator superfamily (MFS) profile" evidence="8">
    <location>
        <begin position="20"/>
        <end position="501"/>
    </location>
</feature>
<keyword evidence="5 7" id="KW-1133">Transmembrane helix</keyword>
<feature type="transmembrane region" description="Helical" evidence="7">
    <location>
        <begin position="111"/>
        <end position="132"/>
    </location>
</feature>
<dbReference type="EMBL" id="JAPNNL010000150">
    <property type="protein sequence ID" value="MDA0637341.1"/>
    <property type="molecule type" value="Genomic_DNA"/>
</dbReference>
<evidence type="ECO:0000256" key="1">
    <source>
        <dbReference type="ARBA" id="ARBA00004651"/>
    </source>
</evidence>
<evidence type="ECO:0000256" key="5">
    <source>
        <dbReference type="ARBA" id="ARBA00022989"/>
    </source>
</evidence>
<keyword evidence="6 7" id="KW-0472">Membrane</keyword>
<feature type="transmembrane region" description="Helical" evidence="7">
    <location>
        <begin position="144"/>
        <end position="164"/>
    </location>
</feature>
<dbReference type="Gene3D" id="1.20.1720.10">
    <property type="entry name" value="Multidrug resistance protein D"/>
    <property type="match status" value="1"/>
</dbReference>